<dbReference type="EMBL" id="JACEIP010000046">
    <property type="protein sequence ID" value="MBA4544565.1"/>
    <property type="molecule type" value="Genomic_DNA"/>
</dbReference>
<dbReference type="RefSeq" id="WP_033101250.1">
    <property type="nucleotide sequence ID" value="NZ_JACEIP010000046.1"/>
</dbReference>
<organism evidence="1 2">
    <name type="scientific">Thermoactinomyces daqus</name>
    <dbReference type="NCBI Taxonomy" id="1329516"/>
    <lineage>
        <taxon>Bacteria</taxon>
        <taxon>Bacillati</taxon>
        <taxon>Bacillota</taxon>
        <taxon>Bacilli</taxon>
        <taxon>Bacillales</taxon>
        <taxon>Thermoactinomycetaceae</taxon>
        <taxon>Thermoactinomyces</taxon>
    </lineage>
</organism>
<accession>A0A7W1XD99</accession>
<proteinExistence type="predicted"/>
<dbReference type="OrthoDB" id="2989150at2"/>
<dbReference type="AlphaFoldDB" id="A0A7W1XD99"/>
<dbReference type="Proteomes" id="UP000530514">
    <property type="component" value="Unassembled WGS sequence"/>
</dbReference>
<name>A0A7W1XD99_9BACL</name>
<evidence type="ECO:0000313" key="2">
    <source>
        <dbReference type="Proteomes" id="UP000530514"/>
    </source>
</evidence>
<keyword evidence="2" id="KW-1185">Reference proteome</keyword>
<comment type="caution">
    <text evidence="1">The sequence shown here is derived from an EMBL/GenBank/DDBJ whole genome shotgun (WGS) entry which is preliminary data.</text>
</comment>
<sequence length="99" mass="11789">MKRVIIYCQEQENVGYIIKKLREYVKKKNWELAGRTVEACNSSDGLFEILNKLNEFDAILIYNRENILDEFNRQLLSGLATEGQIEIIEYRNQQQRDEM</sequence>
<evidence type="ECO:0000313" key="1">
    <source>
        <dbReference type="EMBL" id="MBA4544565.1"/>
    </source>
</evidence>
<gene>
    <name evidence="1" type="ORF">H1164_17185</name>
</gene>
<reference evidence="1 2" key="1">
    <citation type="submission" date="2020-07" db="EMBL/GenBank/DDBJ databases">
        <authorList>
            <person name="Feng H."/>
        </authorList>
    </citation>
    <scope>NUCLEOTIDE SEQUENCE [LARGE SCALE GENOMIC DNA]</scope>
    <source>
        <strain evidence="2">s-11</strain>
    </source>
</reference>
<protein>
    <submittedName>
        <fullName evidence="1">Uncharacterized protein</fullName>
    </submittedName>
</protein>